<evidence type="ECO:0000313" key="2">
    <source>
        <dbReference type="EMBL" id="WJZ91778.1"/>
    </source>
</evidence>
<protein>
    <submittedName>
        <fullName evidence="2">Uncharacterized protein</fullName>
    </submittedName>
</protein>
<organism evidence="2 3">
    <name type="scientific">Vitis vinifera</name>
    <name type="common">Grape</name>
    <dbReference type="NCBI Taxonomy" id="29760"/>
    <lineage>
        <taxon>Eukaryota</taxon>
        <taxon>Viridiplantae</taxon>
        <taxon>Streptophyta</taxon>
        <taxon>Embryophyta</taxon>
        <taxon>Tracheophyta</taxon>
        <taxon>Spermatophyta</taxon>
        <taxon>Magnoliopsida</taxon>
        <taxon>eudicotyledons</taxon>
        <taxon>Gunneridae</taxon>
        <taxon>Pentapetalae</taxon>
        <taxon>rosids</taxon>
        <taxon>Vitales</taxon>
        <taxon>Vitaceae</taxon>
        <taxon>Viteae</taxon>
        <taxon>Vitis</taxon>
    </lineage>
</organism>
<reference evidence="2 3" key="1">
    <citation type="journal article" date="2023" name="Hortic Res">
        <title>The complete reference genome for grapevine (Vitis vinifera L.) genetics and breeding.</title>
        <authorList>
            <person name="Shi X."/>
            <person name="Cao S."/>
            <person name="Wang X."/>
            <person name="Huang S."/>
            <person name="Wang Y."/>
            <person name="Liu Z."/>
            <person name="Liu W."/>
            <person name="Leng X."/>
            <person name="Peng Y."/>
            <person name="Wang N."/>
            <person name="Wang Y."/>
            <person name="Ma Z."/>
            <person name="Xu X."/>
            <person name="Zhang F."/>
            <person name="Xue H."/>
            <person name="Zhong H."/>
            <person name="Wang Y."/>
            <person name="Zhang K."/>
            <person name="Velt A."/>
            <person name="Avia K."/>
            <person name="Holtgrawe D."/>
            <person name="Grimplet J."/>
            <person name="Matus J.T."/>
            <person name="Ware D."/>
            <person name="Wu X."/>
            <person name="Wang H."/>
            <person name="Liu C."/>
            <person name="Fang Y."/>
            <person name="Rustenholz C."/>
            <person name="Cheng Z."/>
            <person name="Xiao H."/>
            <person name="Zhou Y."/>
        </authorList>
    </citation>
    <scope>NUCLEOTIDE SEQUENCE [LARGE SCALE GENOMIC DNA]</scope>
    <source>
        <strain evidence="3">cv. Pinot noir / PN40024</strain>
        <tissue evidence="2">Leaf</tissue>
    </source>
</reference>
<feature type="region of interest" description="Disordered" evidence="1">
    <location>
        <begin position="1"/>
        <end position="32"/>
    </location>
</feature>
<accession>A0ABY9CAK1</accession>
<evidence type="ECO:0000313" key="3">
    <source>
        <dbReference type="Proteomes" id="UP001227230"/>
    </source>
</evidence>
<evidence type="ECO:0000256" key="1">
    <source>
        <dbReference type="SAM" id="MobiDB-lite"/>
    </source>
</evidence>
<keyword evidence="3" id="KW-1185">Reference proteome</keyword>
<proteinExistence type="predicted"/>
<sequence>MGGPNSPFGGPIKDERHNGGPFTDVSEMGTKPNLSVSGTIALRWQMAPISSVSEEAAKKNLNGIGIT</sequence>
<dbReference type="Proteomes" id="UP001227230">
    <property type="component" value="Chromosome 7"/>
</dbReference>
<gene>
    <name evidence="2" type="ORF">VitviT2T_010823</name>
</gene>
<dbReference type="EMBL" id="CP126654">
    <property type="protein sequence ID" value="WJZ91778.1"/>
    <property type="molecule type" value="Genomic_DNA"/>
</dbReference>
<name>A0ABY9CAK1_VITVI</name>